<sequence length="50" mass="5296">MNSNRRYATCVTTDPGVTSGLSIRTVTVTTSCLNLGNSSSGTETITRWAN</sequence>
<gene>
    <name evidence="1" type="ORF">V2W30_39155</name>
</gene>
<proteinExistence type="predicted"/>
<accession>A0ACD5ANI7</accession>
<name>A0ACD5ANI7_9ACTN</name>
<evidence type="ECO:0000313" key="2">
    <source>
        <dbReference type="Proteomes" id="UP001432251"/>
    </source>
</evidence>
<dbReference type="Proteomes" id="UP001432251">
    <property type="component" value="Chromosome"/>
</dbReference>
<organism evidence="1 2">
    <name type="scientific">Streptomyces citrinus</name>
    <dbReference type="NCBI Taxonomy" id="3118173"/>
    <lineage>
        <taxon>Bacteria</taxon>
        <taxon>Bacillati</taxon>
        <taxon>Actinomycetota</taxon>
        <taxon>Actinomycetes</taxon>
        <taxon>Kitasatosporales</taxon>
        <taxon>Streptomycetaceae</taxon>
        <taxon>Streptomyces</taxon>
    </lineage>
</organism>
<evidence type="ECO:0000313" key="1">
    <source>
        <dbReference type="EMBL" id="WWQ68768.1"/>
    </source>
</evidence>
<dbReference type="EMBL" id="CP146022">
    <property type="protein sequence ID" value="WWQ68768.1"/>
    <property type="molecule type" value="Genomic_DNA"/>
</dbReference>
<reference evidence="1" key="1">
    <citation type="journal article" date="2025" name="Int. J. Syst. Evol. Microbiol.">
        <title>Streptomyces citrinus sp. nov., with yellow diffusible pigment.</title>
        <authorList>
            <person name="He Y."/>
            <person name="Yang E."/>
            <person name="Xu J."/>
            <person name="Sun Y."/>
            <person name="Sun L."/>
        </authorList>
    </citation>
    <scope>NUCLEOTIDE SEQUENCE</scope>
    <source>
        <strain evidence="1">Q6</strain>
    </source>
</reference>
<keyword evidence="2" id="KW-1185">Reference proteome</keyword>
<protein>
    <submittedName>
        <fullName evidence="1">Uncharacterized protein</fullName>
    </submittedName>
</protein>